<dbReference type="RefSeq" id="WP_307233701.1">
    <property type="nucleotide sequence ID" value="NZ_JAUSVF010000002.1"/>
</dbReference>
<comment type="caution">
    <text evidence="4">The sequence shown here is derived from an EMBL/GenBank/DDBJ whole genome shotgun (WGS) entry which is preliminary data.</text>
</comment>
<sequence length="823" mass="85816">MAEYLAPGVYVEEIPSANKPIQGASTSTAGMVGMAERGPVNMPTLVTNRGEYARKFGGDLDPLIFTDGRDGLPYGAEGFFTNGGSRLYVVRIVGTNATESVLSMLARDTAIAAVPTLATGARQGDTQVVVDAAGGLTEAYANGLLLSDGTTSEMVAFDGAAFTSQVEIGGGLASLFPAASTVTVQDVTPLAAVLTANHAVGATVLTIDDVAGIAANDVLLIHGPLGEDDNSEFVTVATTDNGVVPQTITLVSGLTLAHGTDSILSTVADAAPAVATTLTAPAGGSGAAAYLTLASTAGIADGQLLMFANGPTTAYGTITRLVTVMTLAAQLANNYPAGAALTASLPVLDIHARWPGDWGNRLRVTAGSTPLVKTTIGAAAAAGATTITLATAFGLFAGSVISIGGTQTAEVAAVNTTTGLVTLAAGLTAAAAVGAAVVSGEFSLLVERTDSASGKVVESEFFERLSMASEHPRYALKVVGSWDTATDRPSDSGGSQTIRLTDNADATTRILPLVTGVPRNLAGGNDDVGTVNDTVYIGTFGNDPGARSGIQALENEPAINIVAVPGRTSLVVQKALVDHCEKMRYRFAAVDVPLGSNLEQARAHRQNFDSTRVAVYYPGLVIPDRFRQPGDRMAISSSGHMLGVYARTDNTRGVHKAPANEVIQGILGFETALTKGEQDILNPINLNCHRDFRSENRGLRVYGARVATSDPEWKYINVRRLLLFIEQSLDTGLQWAVFEPNDTPLWDQVKQSITAFLDTVWRSGALEGQTREEAFFVNIGYNVTMEQADIDNGRLIVEIGVAPVKPAEYVIVRISQKTREATS</sequence>
<dbReference type="InterPro" id="IPR052042">
    <property type="entry name" value="Tail_sheath_structural"/>
</dbReference>
<dbReference type="InterPro" id="IPR035089">
    <property type="entry name" value="Phage_sheath_subtilisin"/>
</dbReference>
<evidence type="ECO:0000313" key="4">
    <source>
        <dbReference type="EMBL" id="MDQ0322143.1"/>
    </source>
</evidence>
<organism evidence="4 5">
    <name type="scientific">Pararhizobium capsulatum DSM 1112</name>
    <dbReference type="NCBI Taxonomy" id="1121113"/>
    <lineage>
        <taxon>Bacteria</taxon>
        <taxon>Pseudomonadati</taxon>
        <taxon>Pseudomonadota</taxon>
        <taxon>Alphaproteobacteria</taxon>
        <taxon>Hyphomicrobiales</taxon>
        <taxon>Rhizobiaceae</taxon>
        <taxon>Rhizobium/Agrobacterium group</taxon>
        <taxon>Pararhizobium</taxon>
    </lineage>
</organism>
<protein>
    <submittedName>
        <fullName evidence="4">Phage tail sheath protein FI</fullName>
    </submittedName>
</protein>
<dbReference type="PANTHER" id="PTHR35861">
    <property type="match status" value="1"/>
</dbReference>
<dbReference type="Pfam" id="PF04984">
    <property type="entry name" value="Phage_sheath_1"/>
    <property type="match status" value="1"/>
</dbReference>
<gene>
    <name evidence="4" type="ORF">QO002_004349</name>
</gene>
<dbReference type="PANTHER" id="PTHR35861:SF1">
    <property type="entry name" value="PHAGE TAIL SHEATH PROTEIN"/>
    <property type="match status" value="1"/>
</dbReference>
<dbReference type="Proteomes" id="UP001230207">
    <property type="component" value="Unassembled WGS sequence"/>
</dbReference>
<dbReference type="Pfam" id="PF17482">
    <property type="entry name" value="Phage_sheath_1C"/>
    <property type="match status" value="1"/>
</dbReference>
<dbReference type="EMBL" id="JAUSVF010000002">
    <property type="protein sequence ID" value="MDQ0322143.1"/>
    <property type="molecule type" value="Genomic_DNA"/>
</dbReference>
<accession>A0ABU0BV70</accession>
<proteinExistence type="inferred from homology"/>
<evidence type="ECO:0000256" key="1">
    <source>
        <dbReference type="ARBA" id="ARBA00008005"/>
    </source>
</evidence>
<reference evidence="4 5" key="1">
    <citation type="submission" date="2023-07" db="EMBL/GenBank/DDBJ databases">
        <title>Genomic Encyclopedia of Type Strains, Phase IV (KMG-IV): sequencing the most valuable type-strain genomes for metagenomic binning, comparative biology and taxonomic classification.</title>
        <authorList>
            <person name="Goeker M."/>
        </authorList>
    </citation>
    <scope>NUCLEOTIDE SEQUENCE [LARGE SCALE GENOMIC DNA]</scope>
    <source>
        <strain evidence="4 5">DSM 1112</strain>
    </source>
</reference>
<feature type="domain" description="Tail sheath protein C-terminal" evidence="3">
    <location>
        <begin position="708"/>
        <end position="816"/>
    </location>
</feature>
<evidence type="ECO:0000259" key="2">
    <source>
        <dbReference type="Pfam" id="PF04984"/>
    </source>
</evidence>
<feature type="domain" description="Tail sheath protein subtilisin-like" evidence="2">
    <location>
        <begin position="549"/>
        <end position="705"/>
    </location>
</feature>
<evidence type="ECO:0000259" key="3">
    <source>
        <dbReference type="Pfam" id="PF17482"/>
    </source>
</evidence>
<name>A0ABU0BV70_9HYPH</name>
<evidence type="ECO:0000313" key="5">
    <source>
        <dbReference type="Proteomes" id="UP001230207"/>
    </source>
</evidence>
<dbReference type="Gene3D" id="3.40.50.11780">
    <property type="match status" value="2"/>
</dbReference>
<keyword evidence="5" id="KW-1185">Reference proteome</keyword>
<comment type="similarity">
    <text evidence="1">Belongs to the myoviridae tail sheath protein family.</text>
</comment>
<dbReference type="InterPro" id="IPR020287">
    <property type="entry name" value="Tail_sheath_C"/>
</dbReference>